<dbReference type="OrthoDB" id="6776047at2759"/>
<dbReference type="EMBL" id="OV651814">
    <property type="protein sequence ID" value="CAH1105837.1"/>
    <property type="molecule type" value="Genomic_DNA"/>
</dbReference>
<dbReference type="Proteomes" id="UP001153636">
    <property type="component" value="Chromosome 2"/>
</dbReference>
<gene>
    <name evidence="1" type="ORF">PSYICH_LOCUS6915</name>
</gene>
<evidence type="ECO:0000313" key="2">
    <source>
        <dbReference type="Proteomes" id="UP001153636"/>
    </source>
</evidence>
<keyword evidence="2" id="KW-1185">Reference proteome</keyword>
<proteinExistence type="predicted"/>
<evidence type="ECO:0000313" key="1">
    <source>
        <dbReference type="EMBL" id="CAH1105837.1"/>
    </source>
</evidence>
<dbReference type="AlphaFoldDB" id="A0A9P0CM02"/>
<organism evidence="1 2">
    <name type="scientific">Psylliodes chrysocephalus</name>
    <dbReference type="NCBI Taxonomy" id="3402493"/>
    <lineage>
        <taxon>Eukaryota</taxon>
        <taxon>Metazoa</taxon>
        <taxon>Ecdysozoa</taxon>
        <taxon>Arthropoda</taxon>
        <taxon>Hexapoda</taxon>
        <taxon>Insecta</taxon>
        <taxon>Pterygota</taxon>
        <taxon>Neoptera</taxon>
        <taxon>Endopterygota</taxon>
        <taxon>Coleoptera</taxon>
        <taxon>Polyphaga</taxon>
        <taxon>Cucujiformia</taxon>
        <taxon>Chrysomeloidea</taxon>
        <taxon>Chrysomelidae</taxon>
        <taxon>Galerucinae</taxon>
        <taxon>Alticini</taxon>
        <taxon>Psylliodes</taxon>
    </lineage>
</organism>
<name>A0A9P0CM02_9CUCU</name>
<sequence length="107" mass="12635">MDRLVPTYRKLAVKRSNIHLDIWFLHQCQKQRVTPSFVKAKLPKNVSKKLSYNIEKKIIHSEICKHYSKINAINIDLTILYDQLVQVTPYQLLQVNLNDIHDDVGFF</sequence>
<reference evidence="1" key="1">
    <citation type="submission" date="2022-01" db="EMBL/GenBank/DDBJ databases">
        <authorList>
            <person name="King R."/>
        </authorList>
    </citation>
    <scope>NUCLEOTIDE SEQUENCE</scope>
</reference>
<accession>A0A9P0CM02</accession>
<protein>
    <submittedName>
        <fullName evidence="1">Uncharacterized protein</fullName>
    </submittedName>
</protein>